<evidence type="ECO:0000313" key="3">
    <source>
        <dbReference type="Proteomes" id="UP000751190"/>
    </source>
</evidence>
<reference evidence="2" key="1">
    <citation type="submission" date="2021-05" db="EMBL/GenBank/DDBJ databases">
        <title>The genome of the haptophyte Pavlova lutheri (Diacronema luteri, Pavlovales) - a model for lipid biosynthesis in eukaryotic algae.</title>
        <authorList>
            <person name="Hulatt C.J."/>
            <person name="Posewitz M.C."/>
        </authorList>
    </citation>
    <scope>NUCLEOTIDE SEQUENCE</scope>
    <source>
        <strain evidence="2">NIVA-4/92</strain>
    </source>
</reference>
<accession>A0A8J6CDF2</accession>
<proteinExistence type="predicted"/>
<organism evidence="2 3">
    <name type="scientific">Diacronema lutheri</name>
    <name type="common">Unicellular marine alga</name>
    <name type="synonym">Monochrysis lutheri</name>
    <dbReference type="NCBI Taxonomy" id="2081491"/>
    <lineage>
        <taxon>Eukaryota</taxon>
        <taxon>Haptista</taxon>
        <taxon>Haptophyta</taxon>
        <taxon>Pavlovophyceae</taxon>
        <taxon>Pavlovales</taxon>
        <taxon>Pavlovaceae</taxon>
        <taxon>Diacronema</taxon>
    </lineage>
</organism>
<sequence length="406" mass="42458">MREVGGKPTCVLCGVCVVRTTKGVKQHAKSRAHKQFADPAAPPPSGAPAARARRAPDDGDDGDDGDDTASELVELLGAAATRDEAIRARLPVYAANLDAFRTLEIGRGARAALLPPVAHNPRRECGGLDAPFLTPQVGCIPTVPECLADALGAYFVARRDRHPKVDVGEANLPVASWAEARRALEAAQAAGRTFWCTLFCAQMGHPAWWPKAAKGTHGVGEGDKSVPFFDQIIIGSGRAGIGLHADSYGARRAPVSTCLTLARGRKRIIMLPPSAGDGNITCGWFNGEPFPLEPSAELLARIAAVGGYCFEMSVPRGGSPVAFFTPAGWFHWLLGDTCHAPGCAEPVRACTDACGNWHVAFGGSFFPTTAARLAALSGRADVAPSPAGELVACAGALTQLSVSEEH</sequence>
<keyword evidence="3" id="KW-1185">Reference proteome</keyword>
<feature type="region of interest" description="Disordered" evidence="1">
    <location>
        <begin position="27"/>
        <end position="68"/>
    </location>
</feature>
<dbReference type="EMBL" id="JAGTXO010000001">
    <property type="protein sequence ID" value="KAG8470932.1"/>
    <property type="molecule type" value="Genomic_DNA"/>
</dbReference>
<dbReference type="AlphaFoldDB" id="A0A8J6CDF2"/>
<comment type="caution">
    <text evidence="2">The sequence shown here is derived from an EMBL/GenBank/DDBJ whole genome shotgun (WGS) entry which is preliminary data.</text>
</comment>
<feature type="compositionally biased region" description="Acidic residues" evidence="1">
    <location>
        <begin position="58"/>
        <end position="68"/>
    </location>
</feature>
<protein>
    <submittedName>
        <fullName evidence="2">Uncharacterized protein</fullName>
    </submittedName>
</protein>
<name>A0A8J6CDF2_DIALT</name>
<evidence type="ECO:0000313" key="2">
    <source>
        <dbReference type="EMBL" id="KAG8470932.1"/>
    </source>
</evidence>
<evidence type="ECO:0000256" key="1">
    <source>
        <dbReference type="SAM" id="MobiDB-lite"/>
    </source>
</evidence>
<gene>
    <name evidence="2" type="ORF">KFE25_009353</name>
</gene>
<dbReference type="SUPFAM" id="SSF51197">
    <property type="entry name" value="Clavaminate synthase-like"/>
    <property type="match status" value="1"/>
</dbReference>
<dbReference type="OMA" id="HIGCHRD"/>
<dbReference type="Proteomes" id="UP000751190">
    <property type="component" value="Unassembled WGS sequence"/>
</dbReference>